<organism evidence="9 10">
    <name type="scientific">Gryllotalpicola koreensis</name>
    <dbReference type="NCBI Taxonomy" id="993086"/>
    <lineage>
        <taxon>Bacteria</taxon>
        <taxon>Bacillati</taxon>
        <taxon>Actinomycetota</taxon>
        <taxon>Actinomycetes</taxon>
        <taxon>Micrococcales</taxon>
        <taxon>Microbacteriaceae</taxon>
        <taxon>Gryllotalpicola</taxon>
    </lineage>
</organism>
<evidence type="ECO:0000256" key="8">
    <source>
        <dbReference type="SAM" id="MobiDB-lite"/>
    </source>
</evidence>
<dbReference type="NCBIfam" id="TIGR00247">
    <property type="entry name" value="endolytic transglycosylase MltG"/>
    <property type="match status" value="1"/>
</dbReference>
<evidence type="ECO:0000256" key="6">
    <source>
        <dbReference type="ARBA" id="ARBA00023316"/>
    </source>
</evidence>
<keyword evidence="4 7" id="KW-0472">Membrane</keyword>
<feature type="region of interest" description="Disordered" evidence="8">
    <location>
        <begin position="127"/>
        <end position="152"/>
    </location>
</feature>
<dbReference type="EMBL" id="BAABBW010000002">
    <property type="protein sequence ID" value="GAA4172468.1"/>
    <property type="molecule type" value="Genomic_DNA"/>
</dbReference>
<dbReference type="EC" id="4.2.2.29" evidence="7"/>
<dbReference type="Pfam" id="PF02618">
    <property type="entry name" value="YceG"/>
    <property type="match status" value="1"/>
</dbReference>
<name>A0ABP7ZX22_9MICO</name>
<dbReference type="Proteomes" id="UP001501079">
    <property type="component" value="Unassembled WGS sequence"/>
</dbReference>
<accession>A0ABP7ZX22</accession>
<feature type="site" description="Important for catalytic activity" evidence="7">
    <location>
        <position position="380"/>
    </location>
</feature>
<keyword evidence="1 7" id="KW-1003">Cell membrane</keyword>
<dbReference type="Gene3D" id="3.30.1490.480">
    <property type="entry name" value="Endolytic murein transglycosylase"/>
    <property type="match status" value="1"/>
</dbReference>
<comment type="similarity">
    <text evidence="7">Belongs to the transglycosylase MltG family.</text>
</comment>
<protein>
    <recommendedName>
        <fullName evidence="7">Endolytic murein transglycosylase</fullName>
        <ecNumber evidence="7">4.2.2.29</ecNumber>
    </recommendedName>
    <alternativeName>
        <fullName evidence="7">Peptidoglycan lytic transglycosylase</fullName>
    </alternativeName>
    <alternativeName>
        <fullName evidence="7">Peptidoglycan polymerization terminase</fullName>
    </alternativeName>
</protein>
<dbReference type="InterPro" id="IPR003770">
    <property type="entry name" value="MLTG-like"/>
</dbReference>
<sequence>MTFRATPPEQHDPNVATGQPRQPRTRREAREMAARAEAERAAQAGQPEPQAGQPEPQAAAPQPEPESRVEPSPAEKTPTGAAMWAAHPVTAQTPTIPAQAAPEQASVDSSAAHETEHGDFAWLHAATHHHDDGGGRGGRKPPKPPRKGGGGRRAATWIISIVVILALIGGGGLYAWNTFKPQVQAVMEHFQPKQTDYTGDGTGSVQITIKQGDTGSAIARTLADAGVTKTPDAFYQLLLSTKPDPNLQPGVYQLRKRMSAASALALLQDPKSKLAHTLLIREGDREATILQNASTATGIPLDQLKSAAANPAKFGLPPQAKSLEGFLFPATYTFDPGVTPDAVITTMVDRAKQAFQDVGMPSDQNRLWNTVILASVVQAETGPNPDDPPLIAGVFTNRIAKGMPLQSDATVHYGLGTFDTVFTTDSERADASNPYNSYVHKGLPPGPIGNPGEAALRAALAPQGDYLYFTTVNLQTGKTAFAKTLDEQNANVQQLQTWCKDPANKTWCG</sequence>
<evidence type="ECO:0000256" key="2">
    <source>
        <dbReference type="ARBA" id="ARBA00022692"/>
    </source>
</evidence>
<keyword evidence="2 7" id="KW-0812">Transmembrane</keyword>
<keyword evidence="3 7" id="KW-1133">Transmembrane helix</keyword>
<evidence type="ECO:0000256" key="5">
    <source>
        <dbReference type="ARBA" id="ARBA00023239"/>
    </source>
</evidence>
<proteinExistence type="inferred from homology"/>
<evidence type="ECO:0000313" key="9">
    <source>
        <dbReference type="EMBL" id="GAA4172468.1"/>
    </source>
</evidence>
<evidence type="ECO:0000256" key="7">
    <source>
        <dbReference type="HAMAP-Rule" id="MF_02065"/>
    </source>
</evidence>
<comment type="subcellular location">
    <subcellularLocation>
        <location evidence="7">Cell membrane</location>
        <topology evidence="7">Single-pass membrane protein</topology>
    </subcellularLocation>
</comment>
<keyword evidence="6 7" id="KW-0961">Cell wall biogenesis/degradation</keyword>
<feature type="compositionally biased region" description="Low complexity" evidence="8">
    <location>
        <begin position="41"/>
        <end position="61"/>
    </location>
</feature>
<dbReference type="PANTHER" id="PTHR30518">
    <property type="entry name" value="ENDOLYTIC MUREIN TRANSGLYCOSYLASE"/>
    <property type="match status" value="1"/>
</dbReference>
<dbReference type="PANTHER" id="PTHR30518:SF2">
    <property type="entry name" value="ENDOLYTIC MUREIN TRANSGLYCOSYLASE"/>
    <property type="match status" value="1"/>
</dbReference>
<feature type="region of interest" description="Disordered" evidence="8">
    <location>
        <begin position="1"/>
        <end position="80"/>
    </location>
</feature>
<comment type="function">
    <text evidence="7">Functions as a peptidoglycan terminase that cleaves nascent peptidoglycan strands endolytically to terminate their elongation.</text>
</comment>
<evidence type="ECO:0000256" key="4">
    <source>
        <dbReference type="ARBA" id="ARBA00023136"/>
    </source>
</evidence>
<feature type="compositionally biased region" description="Basic residues" evidence="8">
    <location>
        <begin position="137"/>
        <end position="150"/>
    </location>
</feature>
<keyword evidence="10" id="KW-1185">Reference proteome</keyword>
<dbReference type="CDD" id="cd08010">
    <property type="entry name" value="MltG_like"/>
    <property type="match status" value="1"/>
</dbReference>
<evidence type="ECO:0000313" key="10">
    <source>
        <dbReference type="Proteomes" id="UP001501079"/>
    </source>
</evidence>
<evidence type="ECO:0000256" key="1">
    <source>
        <dbReference type="ARBA" id="ARBA00022475"/>
    </source>
</evidence>
<feature type="transmembrane region" description="Helical" evidence="7">
    <location>
        <begin position="154"/>
        <end position="176"/>
    </location>
</feature>
<comment type="catalytic activity">
    <reaction evidence="7">
        <text>a peptidoglycan chain = a peptidoglycan chain with N-acetyl-1,6-anhydromuramyl-[peptide] at the reducing end + a peptidoglycan chain with N-acetylglucosamine at the non-reducing end.</text>
        <dbReference type="EC" id="4.2.2.29"/>
    </reaction>
</comment>
<dbReference type="RefSeq" id="WP_344752570.1">
    <property type="nucleotide sequence ID" value="NZ_BAABBW010000002.1"/>
</dbReference>
<gene>
    <name evidence="7" type="primary">mltG</name>
    <name evidence="9" type="ORF">GCM10022287_13370</name>
</gene>
<comment type="caution">
    <text evidence="9">The sequence shown here is derived from an EMBL/GenBank/DDBJ whole genome shotgun (WGS) entry which is preliminary data.</text>
</comment>
<evidence type="ECO:0000256" key="3">
    <source>
        <dbReference type="ARBA" id="ARBA00022989"/>
    </source>
</evidence>
<feature type="compositionally biased region" description="Basic and acidic residues" evidence="8">
    <location>
        <begin position="25"/>
        <end position="40"/>
    </location>
</feature>
<keyword evidence="5 7" id="KW-0456">Lyase</keyword>
<reference evidence="10" key="1">
    <citation type="journal article" date="2019" name="Int. J. Syst. Evol. Microbiol.">
        <title>The Global Catalogue of Microorganisms (GCM) 10K type strain sequencing project: providing services to taxonomists for standard genome sequencing and annotation.</title>
        <authorList>
            <consortium name="The Broad Institute Genomics Platform"/>
            <consortium name="The Broad Institute Genome Sequencing Center for Infectious Disease"/>
            <person name="Wu L."/>
            <person name="Ma J."/>
        </authorList>
    </citation>
    <scope>NUCLEOTIDE SEQUENCE [LARGE SCALE GENOMIC DNA]</scope>
    <source>
        <strain evidence="10">JCM 17591</strain>
    </source>
</reference>
<dbReference type="HAMAP" id="MF_02065">
    <property type="entry name" value="MltG"/>
    <property type="match status" value="1"/>
</dbReference>